<dbReference type="AlphaFoldDB" id="A0A9W6Z0R9"/>
<protein>
    <submittedName>
        <fullName evidence="2">Unnamed protein product</fullName>
    </submittedName>
</protein>
<feature type="compositionally biased region" description="Low complexity" evidence="1">
    <location>
        <begin position="356"/>
        <end position="376"/>
    </location>
</feature>
<proteinExistence type="predicted"/>
<feature type="compositionally biased region" description="Polar residues" evidence="1">
    <location>
        <begin position="402"/>
        <end position="415"/>
    </location>
</feature>
<evidence type="ECO:0000313" key="2">
    <source>
        <dbReference type="EMBL" id="GMG40371.1"/>
    </source>
</evidence>
<evidence type="ECO:0000256" key="1">
    <source>
        <dbReference type="SAM" id="MobiDB-lite"/>
    </source>
</evidence>
<feature type="compositionally biased region" description="Pro residues" evidence="1">
    <location>
        <begin position="211"/>
        <end position="222"/>
    </location>
</feature>
<comment type="caution">
    <text evidence="2">The sequence shown here is derived from an EMBL/GenBank/DDBJ whole genome shotgun (WGS) entry which is preliminary data.</text>
</comment>
<feature type="compositionally biased region" description="Polar residues" evidence="1">
    <location>
        <begin position="751"/>
        <end position="765"/>
    </location>
</feature>
<keyword evidence="3" id="KW-1185">Reference proteome</keyword>
<feature type="compositionally biased region" description="Polar residues" evidence="1">
    <location>
        <begin position="45"/>
        <end position="54"/>
    </location>
</feature>
<accession>A0A9W6Z0R9</accession>
<feature type="compositionally biased region" description="Polar residues" evidence="1">
    <location>
        <begin position="258"/>
        <end position="269"/>
    </location>
</feature>
<feature type="compositionally biased region" description="Pro residues" evidence="1">
    <location>
        <begin position="22"/>
        <end position="37"/>
    </location>
</feature>
<feature type="compositionally biased region" description="Low complexity" evidence="1">
    <location>
        <begin position="223"/>
        <end position="246"/>
    </location>
</feature>
<feature type="compositionally biased region" description="Basic and acidic residues" evidence="1">
    <location>
        <begin position="766"/>
        <end position="778"/>
    </location>
</feature>
<feature type="compositionally biased region" description="Low complexity" evidence="1">
    <location>
        <begin position="135"/>
        <end position="161"/>
    </location>
</feature>
<feature type="region of interest" description="Disordered" evidence="1">
    <location>
        <begin position="584"/>
        <end position="610"/>
    </location>
</feature>
<reference evidence="2" key="1">
    <citation type="submission" date="2023-04" db="EMBL/GenBank/DDBJ databases">
        <title>Ambrosiozyma monospora NBRC 1965.</title>
        <authorList>
            <person name="Ichikawa N."/>
            <person name="Sato H."/>
            <person name="Tonouchi N."/>
        </authorList>
    </citation>
    <scope>NUCLEOTIDE SEQUENCE</scope>
    <source>
        <strain evidence="2">NBRC 1965</strain>
    </source>
</reference>
<feature type="region of interest" description="Disordered" evidence="1">
    <location>
        <begin position="1"/>
        <end position="502"/>
    </location>
</feature>
<feature type="compositionally biased region" description="Polar residues" evidence="1">
    <location>
        <begin position="175"/>
        <end position="185"/>
    </location>
</feature>
<organism evidence="2 3">
    <name type="scientific">Ambrosiozyma monospora</name>
    <name type="common">Yeast</name>
    <name type="synonym">Endomycopsis monosporus</name>
    <dbReference type="NCBI Taxonomy" id="43982"/>
    <lineage>
        <taxon>Eukaryota</taxon>
        <taxon>Fungi</taxon>
        <taxon>Dikarya</taxon>
        <taxon>Ascomycota</taxon>
        <taxon>Saccharomycotina</taxon>
        <taxon>Pichiomycetes</taxon>
        <taxon>Pichiales</taxon>
        <taxon>Pichiaceae</taxon>
        <taxon>Ambrosiozyma</taxon>
    </lineage>
</organism>
<feature type="compositionally biased region" description="Low complexity" evidence="1">
    <location>
        <begin position="313"/>
        <end position="336"/>
    </location>
</feature>
<evidence type="ECO:0000313" key="3">
    <source>
        <dbReference type="Proteomes" id="UP001165063"/>
    </source>
</evidence>
<gene>
    <name evidence="2" type="ORF">Amon01_000613700</name>
</gene>
<feature type="compositionally biased region" description="Low complexity" evidence="1">
    <location>
        <begin position="474"/>
        <end position="487"/>
    </location>
</feature>
<dbReference type="Proteomes" id="UP001165063">
    <property type="component" value="Unassembled WGS sequence"/>
</dbReference>
<sequence>MATAAPENYPQTAPPDAAAGPMPMPMGMPMGPGPASPMMPGNSFPGPQQQPQLRSNSMSSLSSHQYPGGPMSMNGSTKRNASMRNMNTDSLLRIDDKMMNRSRRSSRIPSRMSTGNLYHLQQSGLPSPGQSPLNQQYQQFPPQQQYGNGYYPPQQQYPGHQSRGPMPMGVPPPNSRHNSLSSGVSNRMFYFPNGEVFRPRPQSKNGHRQRPPPPRGSRPPNSPSFNQQQFQQFGPAPGQGQAPYPAGDASPAVPGSPAVSNAPQMNPEQAQLGPVGPSPPSSNSSTGPEDEQPSDAPINSVQGQDIDGEKPIQDQSRQPKPQQQQMQMQMQMQQQMPYPPQQPHRHRQHHHPQYPPQQQQQYPFPQQQQQQYPGYPVAGYNSMPNLRNPNYPPARSHPYMPPSQQQQQFYNNRGPQVQGMMYQNGPQSPAVRGPNGFGPGPFPPQAGMRQSQQYSPDMNVMQPPTMPSNGNRISVTSQNSTSSPSPSIEANNAQDTPASSVDDVAPVSATAKGTGPVADGANADANALGKIDENKVVVDQPVRSSNGAKSGLGSNFYLSGNGDSYTSLYNSNASLHGTHGNGNVNVNGVSGQGVSAPVTTSAPAPVSSPLVSQVDTSNMFVKYVTANVGSTNPAPVPVNSSSITSVGIKPRVSVRNPQRIRVIQQNNDKPASSNFGFDPYGTNNSSAAAPVAQTNANATGTFAGYSSQAPAEINSRSLAPTTGRSLAPTPVVRKETFRYTTTNPEPKRDTLANTSKINSQAATTESKADSAPRKTVQE</sequence>
<feature type="compositionally biased region" description="Polar residues" evidence="1">
    <location>
        <begin position="488"/>
        <end position="499"/>
    </location>
</feature>
<feature type="region of interest" description="Disordered" evidence="1">
    <location>
        <begin position="716"/>
        <end position="778"/>
    </location>
</feature>
<feature type="compositionally biased region" description="Polar residues" evidence="1">
    <location>
        <begin position="114"/>
        <end position="134"/>
    </location>
</feature>
<feature type="compositionally biased region" description="Low complexity" evidence="1">
    <location>
        <begin position="584"/>
        <end position="609"/>
    </location>
</feature>
<feature type="compositionally biased region" description="Polar residues" evidence="1">
    <location>
        <begin position="73"/>
        <end position="90"/>
    </location>
</feature>
<name>A0A9W6Z0R9_AMBMO</name>
<dbReference type="EMBL" id="BSXU01003724">
    <property type="protein sequence ID" value="GMG40371.1"/>
    <property type="molecule type" value="Genomic_DNA"/>
</dbReference>
<feature type="compositionally biased region" description="Basic residues" evidence="1">
    <location>
        <begin position="343"/>
        <end position="352"/>
    </location>
</feature>